<dbReference type="STRING" id="690850.Desaf_0799"/>
<gene>
    <name evidence="3" type="ORF">Desaf_0799</name>
</gene>
<sequence length="137" mass="13924" precursor="true">MPCRTLAILLIAALALTACGSKKPQLYPNTKLQSVGQQQAQADIDECSQLAERYAGKESEAGDTAKRTAVGAGVGAAGGAAGGAIFGSPGRGAAAGAAAGAVGGLFSGMFDRGPDPVYRNYVDRCLREKGYEPMGWK</sequence>
<dbReference type="KEGG" id="daf:Desaf_0799"/>
<keyword evidence="1" id="KW-0732">Signal</keyword>
<reference evidence="3 4" key="1">
    <citation type="journal article" date="2011" name="J. Bacteriol.">
        <title>Genome sequence of the mercury-methylating and pleomorphic Desulfovibrio africanus Strain Walvis Bay.</title>
        <authorList>
            <person name="Brown S.D."/>
            <person name="Wall J.D."/>
            <person name="Kucken A.M."/>
            <person name="Gilmour C.C."/>
            <person name="Podar M."/>
            <person name="Brandt C.C."/>
            <person name="Teshima H."/>
            <person name="Detter J.C."/>
            <person name="Han C.S."/>
            <person name="Land M.L."/>
            <person name="Lucas S."/>
            <person name="Han J."/>
            <person name="Pennacchio L."/>
            <person name="Nolan M."/>
            <person name="Pitluck S."/>
            <person name="Woyke T."/>
            <person name="Goodwin L."/>
            <person name="Palumbo A.V."/>
            <person name="Elias D.A."/>
        </authorList>
    </citation>
    <scope>NUCLEOTIDE SEQUENCE [LARGE SCALE GENOMIC DNA]</scope>
    <source>
        <strain evidence="3 4">Walvis Bay</strain>
    </source>
</reference>
<accession>F3YUX3</accession>
<dbReference type="Proteomes" id="UP000007844">
    <property type="component" value="Chromosome"/>
</dbReference>
<dbReference type="AlphaFoldDB" id="F3YUX3"/>
<proteinExistence type="predicted"/>
<dbReference type="eggNOG" id="ENOG5032RKS">
    <property type="taxonomic scope" value="Bacteria"/>
</dbReference>
<evidence type="ECO:0000259" key="2">
    <source>
        <dbReference type="Pfam" id="PF13436"/>
    </source>
</evidence>
<protein>
    <recommendedName>
        <fullName evidence="2">Glycine-zipper-containing OmpA-like membrane domain-containing protein</fullName>
    </recommendedName>
</protein>
<evidence type="ECO:0000313" key="3">
    <source>
        <dbReference type="EMBL" id="EGJ49150.1"/>
    </source>
</evidence>
<organism evidence="3 4">
    <name type="scientific">Desulfocurvibacter africanus subsp. africanus str. Walvis Bay</name>
    <dbReference type="NCBI Taxonomy" id="690850"/>
    <lineage>
        <taxon>Bacteria</taxon>
        <taxon>Pseudomonadati</taxon>
        <taxon>Thermodesulfobacteriota</taxon>
        <taxon>Desulfovibrionia</taxon>
        <taxon>Desulfovibrionales</taxon>
        <taxon>Desulfovibrionaceae</taxon>
        <taxon>Desulfocurvibacter</taxon>
    </lineage>
</organism>
<evidence type="ECO:0000256" key="1">
    <source>
        <dbReference type="SAM" id="SignalP"/>
    </source>
</evidence>
<dbReference type="RefSeq" id="WP_014258982.1">
    <property type="nucleotide sequence ID" value="NC_016629.1"/>
</dbReference>
<dbReference type="HOGENOM" id="CLU_154429_1_0_7"/>
<dbReference type="PROSITE" id="PS51257">
    <property type="entry name" value="PROKAR_LIPOPROTEIN"/>
    <property type="match status" value="1"/>
</dbReference>
<name>F3YUX3_DESAF</name>
<dbReference type="EMBL" id="CP003221">
    <property type="protein sequence ID" value="EGJ49150.1"/>
    <property type="molecule type" value="Genomic_DNA"/>
</dbReference>
<dbReference type="Pfam" id="PF13436">
    <property type="entry name" value="Gly-zipper_OmpA"/>
    <property type="match status" value="1"/>
</dbReference>
<feature type="signal peptide" evidence="1">
    <location>
        <begin position="1"/>
        <end position="20"/>
    </location>
</feature>
<feature type="chain" id="PRO_5003303152" description="Glycine-zipper-containing OmpA-like membrane domain-containing protein" evidence="1">
    <location>
        <begin position="21"/>
        <end position="137"/>
    </location>
</feature>
<feature type="domain" description="Glycine-zipper-containing OmpA-like membrane" evidence="2">
    <location>
        <begin position="65"/>
        <end position="107"/>
    </location>
</feature>
<dbReference type="InterPro" id="IPR025693">
    <property type="entry name" value="Gly-zipper_OmpA-like_dom"/>
</dbReference>
<keyword evidence="4" id="KW-1185">Reference proteome</keyword>
<evidence type="ECO:0000313" key="4">
    <source>
        <dbReference type="Proteomes" id="UP000007844"/>
    </source>
</evidence>